<keyword evidence="3" id="KW-1185">Reference proteome</keyword>
<protein>
    <submittedName>
        <fullName evidence="2">Uncharacterized protein</fullName>
    </submittedName>
</protein>
<dbReference type="HOGENOM" id="CLU_903282_0_0_1"/>
<name>A0A067SCQ1_GALM3</name>
<gene>
    <name evidence="2" type="ORF">GALMADRAFT_146789</name>
</gene>
<accession>A0A067SCQ1</accession>
<evidence type="ECO:0000313" key="3">
    <source>
        <dbReference type="Proteomes" id="UP000027222"/>
    </source>
</evidence>
<dbReference type="AlphaFoldDB" id="A0A067SCQ1"/>
<feature type="region of interest" description="Disordered" evidence="1">
    <location>
        <begin position="99"/>
        <end position="173"/>
    </location>
</feature>
<dbReference type="Proteomes" id="UP000027222">
    <property type="component" value="Unassembled WGS sequence"/>
</dbReference>
<organism evidence="2 3">
    <name type="scientific">Galerina marginata (strain CBS 339.88)</name>
    <dbReference type="NCBI Taxonomy" id="685588"/>
    <lineage>
        <taxon>Eukaryota</taxon>
        <taxon>Fungi</taxon>
        <taxon>Dikarya</taxon>
        <taxon>Basidiomycota</taxon>
        <taxon>Agaricomycotina</taxon>
        <taxon>Agaricomycetes</taxon>
        <taxon>Agaricomycetidae</taxon>
        <taxon>Agaricales</taxon>
        <taxon>Agaricineae</taxon>
        <taxon>Strophariaceae</taxon>
        <taxon>Galerina</taxon>
    </lineage>
</organism>
<sequence>MDRLSDDSPQPPVSFPPGLAYRSAYQHPLHPPTPSGGYYHPYYTPPPLYPVESSTEAQSGIHGPPLQFHHTFATTKLVVYAFAPWTIPVELLIGSSISAESSSRKRAAPNNSTSITASKRVRRSNTENAGLAAPAPTHPQHGDLPTAHSAPTSQSSAPQPQPAGTNRVPGVGPFTAPVNLSNIQLPGLSGVGLGSILPQEKRSTSKAADVWFFDKRAVCKDRPASADPPLSSDSDLLSERPKDAEFVACRLCSGKDWTVWKCCEGQTTSIRNHLQEKDVYREMVIADWWLPLLSINLDSSLEAHIYNA</sequence>
<dbReference type="OrthoDB" id="3250324at2759"/>
<reference evidence="3" key="1">
    <citation type="journal article" date="2014" name="Proc. Natl. Acad. Sci. U.S.A.">
        <title>Extensive sampling of basidiomycete genomes demonstrates inadequacy of the white-rot/brown-rot paradigm for wood decay fungi.</title>
        <authorList>
            <person name="Riley R."/>
            <person name="Salamov A.A."/>
            <person name="Brown D.W."/>
            <person name="Nagy L.G."/>
            <person name="Floudas D."/>
            <person name="Held B.W."/>
            <person name="Levasseur A."/>
            <person name="Lombard V."/>
            <person name="Morin E."/>
            <person name="Otillar R."/>
            <person name="Lindquist E.A."/>
            <person name="Sun H."/>
            <person name="LaButti K.M."/>
            <person name="Schmutz J."/>
            <person name="Jabbour D."/>
            <person name="Luo H."/>
            <person name="Baker S.E."/>
            <person name="Pisabarro A.G."/>
            <person name="Walton J.D."/>
            <person name="Blanchette R.A."/>
            <person name="Henrissat B."/>
            <person name="Martin F."/>
            <person name="Cullen D."/>
            <person name="Hibbett D.S."/>
            <person name="Grigoriev I.V."/>
        </authorList>
    </citation>
    <scope>NUCLEOTIDE SEQUENCE [LARGE SCALE GENOMIC DNA]</scope>
    <source>
        <strain evidence="3">CBS 339.88</strain>
    </source>
</reference>
<evidence type="ECO:0000313" key="2">
    <source>
        <dbReference type="EMBL" id="KDR67762.1"/>
    </source>
</evidence>
<feature type="compositionally biased region" description="Low complexity" evidence="1">
    <location>
        <begin position="145"/>
        <end position="158"/>
    </location>
</feature>
<dbReference type="EMBL" id="KL142412">
    <property type="protein sequence ID" value="KDR67762.1"/>
    <property type="molecule type" value="Genomic_DNA"/>
</dbReference>
<evidence type="ECO:0000256" key="1">
    <source>
        <dbReference type="SAM" id="MobiDB-lite"/>
    </source>
</evidence>
<proteinExistence type="predicted"/>